<keyword evidence="1" id="KW-0732">Signal</keyword>
<reference evidence="2" key="1">
    <citation type="journal article" date="2013" name="Genetics">
        <title>The draft genome and transcriptome of Panagrellus redivivus are shaped by the harsh demands of a free-living lifestyle.</title>
        <authorList>
            <person name="Srinivasan J."/>
            <person name="Dillman A.R."/>
            <person name="Macchietto M.G."/>
            <person name="Heikkinen L."/>
            <person name="Lakso M."/>
            <person name="Fracchia K.M."/>
            <person name="Antoshechkin I."/>
            <person name="Mortazavi A."/>
            <person name="Wong G."/>
            <person name="Sternberg P.W."/>
        </authorList>
    </citation>
    <scope>NUCLEOTIDE SEQUENCE [LARGE SCALE GENOMIC DNA]</scope>
    <source>
        <strain evidence="2">MT8872</strain>
    </source>
</reference>
<reference evidence="3" key="2">
    <citation type="submission" date="2020-10" db="UniProtKB">
        <authorList>
            <consortium name="WormBaseParasite"/>
        </authorList>
    </citation>
    <scope>IDENTIFICATION</scope>
</reference>
<dbReference type="GO" id="GO:0008237">
    <property type="term" value="F:metallopeptidase activity"/>
    <property type="evidence" value="ECO:0007669"/>
    <property type="project" value="InterPro"/>
</dbReference>
<evidence type="ECO:0000256" key="1">
    <source>
        <dbReference type="SAM" id="SignalP"/>
    </source>
</evidence>
<protein>
    <submittedName>
        <fullName evidence="3">Metalloprotease</fullName>
    </submittedName>
</protein>
<dbReference type="InterPro" id="IPR024079">
    <property type="entry name" value="MetalloPept_cat_dom_sf"/>
</dbReference>
<evidence type="ECO:0000313" key="3">
    <source>
        <dbReference type="WBParaSite" id="Pan_g2460.t1"/>
    </source>
</evidence>
<organism evidence="2 3">
    <name type="scientific">Panagrellus redivivus</name>
    <name type="common">Microworm</name>
    <dbReference type="NCBI Taxonomy" id="6233"/>
    <lineage>
        <taxon>Eukaryota</taxon>
        <taxon>Metazoa</taxon>
        <taxon>Ecdysozoa</taxon>
        <taxon>Nematoda</taxon>
        <taxon>Chromadorea</taxon>
        <taxon>Rhabditida</taxon>
        <taxon>Tylenchina</taxon>
        <taxon>Panagrolaimomorpha</taxon>
        <taxon>Panagrolaimoidea</taxon>
        <taxon>Panagrolaimidae</taxon>
        <taxon>Panagrellus</taxon>
    </lineage>
</organism>
<proteinExistence type="predicted"/>
<dbReference type="Gene3D" id="3.40.390.10">
    <property type="entry name" value="Collagenase (Catalytic Domain)"/>
    <property type="match status" value="1"/>
</dbReference>
<feature type="chain" id="PRO_5028926220" evidence="1">
    <location>
        <begin position="21"/>
        <end position="273"/>
    </location>
</feature>
<keyword evidence="2" id="KW-1185">Reference proteome</keyword>
<dbReference type="Proteomes" id="UP000492821">
    <property type="component" value="Unassembled WGS sequence"/>
</dbReference>
<name>A0A7E4VSC1_PANRE</name>
<feature type="signal peptide" evidence="1">
    <location>
        <begin position="1"/>
        <end position="20"/>
    </location>
</feature>
<dbReference type="WBParaSite" id="Pan_g2460.t1">
    <property type="protein sequence ID" value="Pan_g2460.t1"/>
    <property type="gene ID" value="Pan_g2460"/>
</dbReference>
<evidence type="ECO:0000313" key="2">
    <source>
        <dbReference type="Proteomes" id="UP000492821"/>
    </source>
</evidence>
<dbReference type="AlphaFoldDB" id="A0A7E4VSC1"/>
<sequence>MGRLFVALFCLYLVVVSVEAAKKCRRRISGSRTAKFESQEGPDVAAAASVRLPNQDVYFWPSLTDKEKKVIRDAFFQIGRRTCLTFKELDYKPWYHADRWEGKPYVIIRKSKSFTGYSDNDIEDVSRRSILYLTDKALNNANFNISRGAVMDQLVRFMGLKEELHRPDAASYVQAKKKTGVRRPKFTDAQLQWPFDPESVTVPYDARDSYDTTIYCPARSNKNLGAGQRAGLLTRWDAVKLNSMYCPDQIGYADPRMGPCVVERKGKKNNGSF</sequence>
<dbReference type="SUPFAM" id="SSF55486">
    <property type="entry name" value="Metalloproteases ('zincins'), catalytic domain"/>
    <property type="match status" value="1"/>
</dbReference>
<accession>A0A7E4VSC1</accession>